<reference evidence="3 4" key="1">
    <citation type="journal article" date="2012" name="J. Bacteriol.">
        <title>Genome Sequence of Gallaecimonas xiamenensis Type Strain 3-C-1.</title>
        <authorList>
            <person name="Lai Q."/>
            <person name="Wang L."/>
            <person name="Wang W."/>
            <person name="Shao Z."/>
        </authorList>
    </citation>
    <scope>NUCLEOTIDE SEQUENCE [LARGE SCALE GENOMIC DNA]</scope>
    <source>
        <strain evidence="3 4">3-C-1</strain>
    </source>
</reference>
<dbReference type="RefSeq" id="WP_008482144.1">
    <property type="nucleotide sequence ID" value="NZ_AMRI01000001.1"/>
</dbReference>
<dbReference type="CDD" id="cd06193">
    <property type="entry name" value="siderophore_interacting"/>
    <property type="match status" value="1"/>
</dbReference>
<dbReference type="PATRIC" id="fig|745411.4.peg.64"/>
<evidence type="ECO:0000313" key="4">
    <source>
        <dbReference type="Proteomes" id="UP000006755"/>
    </source>
</evidence>
<dbReference type="SUPFAM" id="SSF63380">
    <property type="entry name" value="Riboflavin synthase domain-like"/>
    <property type="match status" value="1"/>
</dbReference>
<organism evidence="3 4">
    <name type="scientific">Gallaecimonas xiamenensis 3-C-1</name>
    <dbReference type="NCBI Taxonomy" id="745411"/>
    <lineage>
        <taxon>Bacteria</taxon>
        <taxon>Pseudomonadati</taxon>
        <taxon>Pseudomonadota</taxon>
        <taxon>Gammaproteobacteria</taxon>
        <taxon>Enterobacterales</taxon>
        <taxon>Gallaecimonadaceae</taxon>
        <taxon>Gallaecimonas</taxon>
    </lineage>
</organism>
<dbReference type="GO" id="GO:0016491">
    <property type="term" value="F:oxidoreductase activity"/>
    <property type="evidence" value="ECO:0007669"/>
    <property type="project" value="InterPro"/>
</dbReference>
<dbReference type="Gene3D" id="2.40.30.10">
    <property type="entry name" value="Translation factors"/>
    <property type="match status" value="1"/>
</dbReference>
<evidence type="ECO:0000256" key="1">
    <source>
        <dbReference type="ARBA" id="ARBA00035644"/>
    </source>
</evidence>
<dbReference type="InterPro" id="IPR039374">
    <property type="entry name" value="SIP_fam"/>
</dbReference>
<gene>
    <name evidence="3" type="ORF">B3C1_00375</name>
</gene>
<name>K2K4K4_9GAMM</name>
<evidence type="ECO:0000313" key="3">
    <source>
        <dbReference type="EMBL" id="EKE77869.1"/>
    </source>
</evidence>
<dbReference type="eggNOG" id="COG2375">
    <property type="taxonomic scope" value="Bacteria"/>
</dbReference>
<dbReference type="InterPro" id="IPR017938">
    <property type="entry name" value="Riboflavin_synthase-like_b-brl"/>
</dbReference>
<dbReference type="PANTHER" id="PTHR30157:SF0">
    <property type="entry name" value="NADPH-DEPENDENT FERRIC-CHELATE REDUCTASE"/>
    <property type="match status" value="1"/>
</dbReference>
<dbReference type="InterPro" id="IPR007037">
    <property type="entry name" value="SIP_rossman_dom"/>
</dbReference>
<dbReference type="AlphaFoldDB" id="K2K4K4"/>
<keyword evidence="4" id="KW-1185">Reference proteome</keyword>
<protein>
    <submittedName>
        <fullName evidence="3">FAD-binding 9, siderophore-interacting domain-containing protein</fullName>
    </submittedName>
</protein>
<dbReference type="PROSITE" id="PS51384">
    <property type="entry name" value="FAD_FR"/>
    <property type="match status" value="1"/>
</dbReference>
<dbReference type="OrthoDB" id="9814826at2"/>
<dbReference type="Pfam" id="PF08021">
    <property type="entry name" value="FAD_binding_9"/>
    <property type="match status" value="1"/>
</dbReference>
<dbReference type="STRING" id="745411.B3C1_00375"/>
<comment type="caution">
    <text evidence="3">The sequence shown here is derived from an EMBL/GenBank/DDBJ whole genome shotgun (WGS) entry which is preliminary data.</text>
</comment>
<sequence length="260" mass="28234">MSNRPAPRLVEVHSSQRLTPNMQRLVLTGPALLGFPEGQEGANLKLLLPRPGEAVPDLDSFPQGPNRPVVRTYTVRHYHKASNQLTIDFALHGEHGGPASRFALTAKPGDKVGIAGPGPLKLTDLDAEHFLFAADMSALPAAAGILESLPATAKGHAVFEITSPEDRYPIAAPAGIHIHWLCHPEPQQPSLGQLEAIRALPWPQGSLSIFVAGEGSAVRAIRRFLLDERDIARKAMYASPYWKIGLTEDQHQVQKKTESD</sequence>
<comment type="similarity">
    <text evidence="1">Belongs to the SIP oxidoreductase family.</text>
</comment>
<proteinExistence type="inferred from homology"/>
<feature type="domain" description="FAD-binding FR-type" evidence="2">
    <location>
        <begin position="5"/>
        <end position="124"/>
    </location>
</feature>
<dbReference type="Proteomes" id="UP000006755">
    <property type="component" value="Unassembled WGS sequence"/>
</dbReference>
<evidence type="ECO:0000259" key="2">
    <source>
        <dbReference type="PROSITE" id="PS51384"/>
    </source>
</evidence>
<dbReference type="PANTHER" id="PTHR30157">
    <property type="entry name" value="FERRIC REDUCTASE, NADPH-DEPENDENT"/>
    <property type="match status" value="1"/>
</dbReference>
<dbReference type="Pfam" id="PF04954">
    <property type="entry name" value="SIP"/>
    <property type="match status" value="1"/>
</dbReference>
<dbReference type="Gene3D" id="3.40.50.80">
    <property type="entry name" value="Nucleotide-binding domain of ferredoxin-NADP reductase (FNR) module"/>
    <property type="match status" value="1"/>
</dbReference>
<dbReference type="EMBL" id="AMRI01000001">
    <property type="protein sequence ID" value="EKE77869.1"/>
    <property type="molecule type" value="Genomic_DNA"/>
</dbReference>
<dbReference type="InterPro" id="IPR017927">
    <property type="entry name" value="FAD-bd_FR_type"/>
</dbReference>
<dbReference type="InterPro" id="IPR039261">
    <property type="entry name" value="FNR_nucleotide-bd"/>
</dbReference>
<accession>K2K4K4</accession>
<dbReference type="InterPro" id="IPR013113">
    <property type="entry name" value="SIP_FAD-bd"/>
</dbReference>